<name>C2G2I3_SPHSI</name>
<dbReference type="HOGENOM" id="CLU_106198_0_0_10"/>
<sequence length="206" mass="23741">MKLIAQTLIPLLAVSMMSCNEQSGKAITQTVQTDSAKPVTELESLTKELYKWVEANDANADFSPLPEQETDSLYVGLDKEAHKKRISALKDTHFFAEEFLENYNRLGLTIDEKLRNNTFTWYIGELPPFGNGANPWCNCQDSPDNYWKRISLQDVVVDGNTATYNWTWGEGFQYKMKAVKENDIWKISYMQGFDFEAFFSRTKQLM</sequence>
<reference evidence="1 2" key="1">
    <citation type="submission" date="2009-01" db="EMBL/GenBank/DDBJ databases">
        <authorList>
            <person name="Qin X."/>
            <person name="Bachman B."/>
            <person name="Battles P."/>
            <person name="Bell A."/>
            <person name="Bess C."/>
            <person name="Bickham C."/>
            <person name="Chaboub L."/>
            <person name="Chen D."/>
            <person name="Coyle M."/>
            <person name="Deiros D.R."/>
            <person name="Dinh H."/>
            <person name="Forbes L."/>
            <person name="Fowler G."/>
            <person name="Francisco L."/>
            <person name="Fu Q."/>
            <person name="Gubbala S."/>
            <person name="Hale W."/>
            <person name="Han Y."/>
            <person name="Hemphill L."/>
            <person name="Highlander S.K."/>
            <person name="Hirani K."/>
            <person name="Hogues M."/>
            <person name="Jackson L."/>
            <person name="Jakkamsetti A."/>
            <person name="Javaid M."/>
            <person name="Jiang H."/>
            <person name="Korchina V."/>
            <person name="Kovar C."/>
            <person name="Lara F."/>
            <person name="Lee S."/>
            <person name="Mata R."/>
            <person name="Mathew T."/>
            <person name="Moen C."/>
            <person name="Morales K."/>
            <person name="Munidasa M."/>
            <person name="Nazareth L."/>
            <person name="Ngo R."/>
            <person name="Nguyen L."/>
            <person name="Okwuonu G."/>
            <person name="Ongeri F."/>
            <person name="Patil S."/>
            <person name="Petrosino J."/>
            <person name="Pham C."/>
            <person name="Pham P."/>
            <person name="Pu L.-L."/>
            <person name="Puazo M."/>
            <person name="Raj R."/>
            <person name="Reid J."/>
            <person name="Rouhana J."/>
            <person name="Saada N."/>
            <person name="Shang Y."/>
            <person name="Simmons D."/>
            <person name="Thornton R."/>
            <person name="Warren J."/>
            <person name="Weissenberger G."/>
            <person name="Zhang J."/>
            <person name="Zhang L."/>
            <person name="Zhou C."/>
            <person name="Zhu D."/>
            <person name="Muzny D."/>
            <person name="Worley K."/>
            <person name="Gibbs R."/>
        </authorList>
    </citation>
    <scope>NUCLEOTIDE SEQUENCE [LARGE SCALE GENOMIC DNA]</scope>
    <source>
        <strain evidence="1 2">ATCC 33300</strain>
    </source>
</reference>
<accession>C2G2I3</accession>
<dbReference type="EMBL" id="ACHB01000089">
    <property type="protein sequence ID" value="EEI90625.1"/>
    <property type="molecule type" value="Genomic_DNA"/>
</dbReference>
<evidence type="ECO:0008006" key="3">
    <source>
        <dbReference type="Google" id="ProtNLM"/>
    </source>
</evidence>
<evidence type="ECO:0000313" key="1">
    <source>
        <dbReference type="EMBL" id="EEI90625.1"/>
    </source>
</evidence>
<proteinExistence type="predicted"/>
<dbReference type="PROSITE" id="PS51257">
    <property type="entry name" value="PROKAR_LIPOPROTEIN"/>
    <property type="match status" value="1"/>
</dbReference>
<organism evidence="1 2">
    <name type="scientific">Sphingobacterium spiritivorum ATCC 33300</name>
    <dbReference type="NCBI Taxonomy" id="525372"/>
    <lineage>
        <taxon>Bacteria</taxon>
        <taxon>Pseudomonadati</taxon>
        <taxon>Bacteroidota</taxon>
        <taxon>Sphingobacteriia</taxon>
        <taxon>Sphingobacteriales</taxon>
        <taxon>Sphingobacteriaceae</taxon>
        <taxon>Sphingobacterium</taxon>
    </lineage>
</organism>
<protein>
    <recommendedName>
        <fullName evidence="3">DUF3828 domain-containing protein</fullName>
    </recommendedName>
</protein>
<dbReference type="RefSeq" id="WP_003002751.1">
    <property type="nucleotide sequence ID" value="NZ_GG668630.1"/>
</dbReference>
<evidence type="ECO:0000313" key="2">
    <source>
        <dbReference type="Proteomes" id="UP000006241"/>
    </source>
</evidence>
<comment type="caution">
    <text evidence="1">The sequence shown here is derived from an EMBL/GenBank/DDBJ whole genome shotgun (WGS) entry which is preliminary data.</text>
</comment>
<gene>
    <name evidence="1" type="ORF">HMPREF0765_3789</name>
</gene>
<dbReference type="Proteomes" id="UP000006241">
    <property type="component" value="Unassembled WGS sequence"/>
</dbReference>
<dbReference type="AlphaFoldDB" id="C2G2I3"/>